<evidence type="ECO:0000256" key="4">
    <source>
        <dbReference type="ARBA" id="ARBA00023136"/>
    </source>
</evidence>
<feature type="compositionally biased region" description="Low complexity" evidence="6">
    <location>
        <begin position="1019"/>
        <end position="1038"/>
    </location>
</feature>
<comment type="similarity">
    <text evidence="5">Belongs to the UPF0182 family.</text>
</comment>
<feature type="region of interest" description="Disordered" evidence="6">
    <location>
        <begin position="925"/>
        <end position="953"/>
    </location>
</feature>
<gene>
    <name evidence="7" type="ORF">SAMEA4475696_01962</name>
</gene>
<feature type="transmembrane region" description="Helical" evidence="5">
    <location>
        <begin position="44"/>
        <end position="66"/>
    </location>
</feature>
<proteinExistence type="inferred from homology"/>
<evidence type="ECO:0000256" key="1">
    <source>
        <dbReference type="ARBA" id="ARBA00022475"/>
    </source>
</evidence>
<protein>
    <recommendedName>
        <fullName evidence="5">UPF0182 protein SAMEA4475696_01962</fullName>
    </recommendedName>
</protein>
<dbReference type="PANTHER" id="PTHR39344">
    <property type="entry name" value="UPF0182 PROTEIN SLL1060"/>
    <property type="match status" value="1"/>
</dbReference>
<keyword evidence="8" id="KW-1185">Reference proteome</keyword>
<accession>A0A239VQH4</accession>
<evidence type="ECO:0000256" key="3">
    <source>
        <dbReference type="ARBA" id="ARBA00022989"/>
    </source>
</evidence>
<name>A0A239VQH4_9MICO</name>
<dbReference type="GO" id="GO:0005886">
    <property type="term" value="C:plasma membrane"/>
    <property type="evidence" value="ECO:0007669"/>
    <property type="project" value="UniProtKB-SubCell"/>
</dbReference>
<feature type="compositionally biased region" description="Gly residues" evidence="6">
    <location>
        <begin position="15"/>
        <end position="32"/>
    </location>
</feature>
<dbReference type="Proteomes" id="UP000242637">
    <property type="component" value="Chromosome 1"/>
</dbReference>
<keyword evidence="1 5" id="KW-1003">Cell membrane</keyword>
<dbReference type="AlphaFoldDB" id="A0A239VQH4"/>
<dbReference type="EMBL" id="LT906453">
    <property type="protein sequence ID" value="SNV24020.1"/>
    <property type="molecule type" value="Genomic_DNA"/>
</dbReference>
<comment type="subcellular location">
    <subcellularLocation>
        <location evidence="5">Cell membrane</location>
        <topology evidence="5">Multi-pass membrane protein</topology>
    </subcellularLocation>
</comment>
<feature type="transmembrane region" description="Helical" evidence="5">
    <location>
        <begin position="311"/>
        <end position="331"/>
    </location>
</feature>
<keyword evidence="2 5" id="KW-0812">Transmembrane</keyword>
<dbReference type="STRING" id="1121387.GCA_000429885_00330"/>
<feature type="transmembrane region" description="Helical" evidence="5">
    <location>
        <begin position="286"/>
        <end position="304"/>
    </location>
</feature>
<evidence type="ECO:0000313" key="8">
    <source>
        <dbReference type="Proteomes" id="UP000242637"/>
    </source>
</evidence>
<evidence type="ECO:0000256" key="6">
    <source>
        <dbReference type="SAM" id="MobiDB-lite"/>
    </source>
</evidence>
<dbReference type="Pfam" id="PF03699">
    <property type="entry name" value="UPF0182"/>
    <property type="match status" value="1"/>
</dbReference>
<evidence type="ECO:0000313" key="7">
    <source>
        <dbReference type="EMBL" id="SNV24020.1"/>
    </source>
</evidence>
<keyword evidence="3 5" id="KW-1133">Transmembrane helix</keyword>
<feature type="transmembrane region" description="Helical" evidence="5">
    <location>
        <begin position="86"/>
        <end position="110"/>
    </location>
</feature>
<dbReference type="InterPro" id="IPR005372">
    <property type="entry name" value="UPF0182"/>
</dbReference>
<evidence type="ECO:0000256" key="5">
    <source>
        <dbReference type="HAMAP-Rule" id="MF_01600"/>
    </source>
</evidence>
<sequence>MKGVADVSDAAGGFGGFGGSPPGGSGSGGGAVPRGARVRGKPSPLLVTVASLVALVVVLVVVSQFWTEVLWYESVQAGQVMWTTIAVQVVLFVVGMVLVGALVASSLVIAHRTRPVYAPTTPQQEVLERYRQMIEPVRRLAVWLVPLLFGAFAGLAAAGQWQMALAFVNRQDFGKADPTFGLDIGFFVFSLPMLQFAVAFLTMAFVLGLLAAALMHYIDGGISIGPKGLSTTRAARIHLSVLAAALVLVRGVGYWLDRYALSVRHSDRITGLTYADQYAVLPTKTILAVAAVICAVLFLATIWTTSWRLPIIGVAMLLILSVVAGGIYPTLVQSFRVRPSEAALEGPFIQHNINATRDAYGLSSIQKTDYAAKTDVEPGQLRQDAATIPGIRIIDPLIVSPTFTQMQGLRQYYAFPDALDVDRYGLKNGQQDAVVAARELNLEGAPQRNWVNDHTVYTHGYGLVTARGNTRTDEGAPDFFTRDIPPQGELTPFEPRIYFGERTHEYSLVGGEKGTKPRELDYQAADGERYTTYSGIGGVKLDNFFKRAAYAIKYRELKFLLSEQVGDFTTILDRRTPRERVRAVAPWLTLDGNIYPTVVDGRIQWVVDGYTTSDRYPYSRLQSLDTATSDTVTARSQSVQQARGGQVNYIRNSVKATVDAYDGTVRLYTWDESDPILKAWSKAFPGVVQPMSKISGGLMSHLRYPEDMFKVQRELLTRYHVADAASFYTGGEYWKVPTDPTQAAQPAQGQTQGQNSPDQPPYYLSIRMPGQKEPSFSLTTSFSPAGENRPYLTGFLAVDSNAGSTPGKRREGYGVMRLLDVPSATNVPGPSQVQSKINTSNVSSQDFPATLNNFLNISQSGSKVQRGNLLTLPVGGGLLYVQPIYVSSRDGGTYPLLQAVVVSFGKKIAWGKTLDSALDQLFEGDSGASAGDSDRSNKGDTPAAPSPKPRSEQLKAALAEVQKLYEASQAALRQGDWSAYGKAQEALAAAISKAVQLAPEGGVAGEGGEKSSGPNSGQEAAPSASESPTPSASVSEQE</sequence>
<feature type="compositionally biased region" description="Low complexity" evidence="6">
    <location>
        <begin position="740"/>
        <end position="754"/>
    </location>
</feature>
<dbReference type="PANTHER" id="PTHR39344:SF1">
    <property type="entry name" value="UPF0182 PROTEIN SLL1060"/>
    <property type="match status" value="1"/>
</dbReference>
<feature type="region of interest" description="Disordered" evidence="6">
    <location>
        <begin position="15"/>
        <end position="34"/>
    </location>
</feature>
<feature type="transmembrane region" description="Helical" evidence="5">
    <location>
        <begin position="237"/>
        <end position="256"/>
    </location>
</feature>
<organism evidence="7 8">
    <name type="scientific">Dermatophilus congolensis</name>
    <dbReference type="NCBI Taxonomy" id="1863"/>
    <lineage>
        <taxon>Bacteria</taxon>
        <taxon>Bacillati</taxon>
        <taxon>Actinomycetota</taxon>
        <taxon>Actinomycetes</taxon>
        <taxon>Micrococcales</taxon>
        <taxon>Dermatophilaceae</taxon>
        <taxon>Dermatophilus</taxon>
    </lineage>
</organism>
<dbReference type="KEGG" id="dco:SAMEA4475696_1962"/>
<dbReference type="HAMAP" id="MF_01600">
    <property type="entry name" value="UPF0182"/>
    <property type="match status" value="1"/>
</dbReference>
<dbReference type="GO" id="GO:0005576">
    <property type="term" value="C:extracellular region"/>
    <property type="evidence" value="ECO:0007669"/>
    <property type="project" value="TreeGrafter"/>
</dbReference>
<reference evidence="7 8" key="1">
    <citation type="submission" date="2017-06" db="EMBL/GenBank/DDBJ databases">
        <authorList>
            <consortium name="Pathogen Informatics"/>
        </authorList>
    </citation>
    <scope>NUCLEOTIDE SEQUENCE [LARGE SCALE GENOMIC DNA]</scope>
    <source>
        <strain evidence="7 8">NCTC13039</strain>
    </source>
</reference>
<keyword evidence="4 5" id="KW-0472">Membrane</keyword>
<feature type="region of interest" description="Disordered" evidence="6">
    <location>
        <begin position="1000"/>
        <end position="1038"/>
    </location>
</feature>
<feature type="region of interest" description="Disordered" evidence="6">
    <location>
        <begin position="738"/>
        <end position="761"/>
    </location>
</feature>
<feature type="transmembrane region" description="Helical" evidence="5">
    <location>
        <begin position="140"/>
        <end position="164"/>
    </location>
</feature>
<feature type="transmembrane region" description="Helical" evidence="5">
    <location>
        <begin position="184"/>
        <end position="217"/>
    </location>
</feature>
<evidence type="ECO:0000256" key="2">
    <source>
        <dbReference type="ARBA" id="ARBA00022692"/>
    </source>
</evidence>